<comment type="caution">
    <text evidence="1">The sequence shown here is derived from an EMBL/GenBank/DDBJ whole genome shotgun (WGS) entry which is preliminary data.</text>
</comment>
<sequence length="200" mass="22820">MKPSHEQRPSSNPSPNGRPIDRVWFLRDSAWHNAVWLFAPTNALEEARPVRVDWNFTLTGGRYFTDDRYAPLLETSKQLIALIRTRSLSTGLAQRASTVSGYFSYLRELVRWLTKRFHALCRSRCHGDLVVSALAERTSGYCTCGCWRQRRCRSTSTRSPTFIAFATSLMTGYRSTRFRAAAMGMLPSARRRDSALAFIT</sequence>
<evidence type="ECO:0000313" key="2">
    <source>
        <dbReference type="Proteomes" id="UP000886602"/>
    </source>
</evidence>
<reference evidence="1" key="1">
    <citation type="submission" date="2020-10" db="EMBL/GenBank/DDBJ databases">
        <title>Connecting structure to function with the recovery of over 1000 high-quality activated sludge metagenome-assembled genomes encoding full-length rRNA genes using long-read sequencing.</title>
        <authorList>
            <person name="Singleton C.M."/>
            <person name="Petriglieri F."/>
            <person name="Kristensen J.M."/>
            <person name="Kirkegaard R.H."/>
            <person name="Michaelsen T.Y."/>
            <person name="Andersen M.H."/>
            <person name="Karst S.M."/>
            <person name="Dueholm M.S."/>
            <person name="Nielsen P.H."/>
            <person name="Albertsen M."/>
        </authorList>
    </citation>
    <scope>NUCLEOTIDE SEQUENCE</scope>
    <source>
        <strain evidence="1">EsbW_18-Q3-R4-48_MAXAC.044</strain>
    </source>
</reference>
<dbReference type="EMBL" id="JADJNC010000037">
    <property type="protein sequence ID" value="MBK7424622.1"/>
    <property type="molecule type" value="Genomic_DNA"/>
</dbReference>
<gene>
    <name evidence="1" type="ORF">IPJ48_16890</name>
</gene>
<evidence type="ECO:0000313" key="1">
    <source>
        <dbReference type="EMBL" id="MBK7424622.1"/>
    </source>
</evidence>
<proteinExistence type="predicted"/>
<dbReference type="Proteomes" id="UP000886602">
    <property type="component" value="Unassembled WGS sequence"/>
</dbReference>
<accession>A0A9D7I9Y2</accession>
<name>A0A9D7I9Y2_9RHOO</name>
<dbReference type="AlphaFoldDB" id="A0A9D7I9Y2"/>
<organism evidence="1 2">
    <name type="scientific">Candidatus Propionivibrio dominans</name>
    <dbReference type="NCBI Taxonomy" id="2954373"/>
    <lineage>
        <taxon>Bacteria</taxon>
        <taxon>Pseudomonadati</taxon>
        <taxon>Pseudomonadota</taxon>
        <taxon>Betaproteobacteria</taxon>
        <taxon>Rhodocyclales</taxon>
        <taxon>Rhodocyclaceae</taxon>
        <taxon>Propionivibrio</taxon>
    </lineage>
</organism>
<protein>
    <submittedName>
        <fullName evidence="1">Uncharacterized protein</fullName>
    </submittedName>
</protein>